<dbReference type="EMBL" id="CP060394">
    <property type="protein sequence ID" value="QNI31516.1"/>
    <property type="molecule type" value="Genomic_DNA"/>
</dbReference>
<dbReference type="Proteomes" id="UP000515312">
    <property type="component" value="Chromosome"/>
</dbReference>
<sequence length="302" mass="33671">MQRKFRKRSSVLAAFAIAALATAATIDAHWKDGLEQWRNQRAKHLSAPDGWLTLVGLEWLQPGKNSFGSAADNRIRLNAQVADHLGVLELKGNEVYLSSLAASLQLNGAPARAARIETDDPNPTVMKAGTLTLLVIHRGDRYALRIKDSQAPTRVNFRGLHWYEPDPRYRIEAKWTPFTPPHDESIPTMIGTTLKLPVPGIAEFTLDGKAFRLEPVIEEPGDKQLFFILRDTTSKTTTYGAARFLYTDFPDNGLDKPGHLILDFNRLQNPPCAYTPYATCPLPPPQNKLVVALPVGEQRYSH</sequence>
<keyword evidence="1" id="KW-0732">Signal</keyword>
<dbReference type="Pfam" id="PF07920">
    <property type="entry name" value="DUF1684"/>
    <property type="match status" value="1"/>
</dbReference>
<evidence type="ECO:0000313" key="2">
    <source>
        <dbReference type="EMBL" id="QNI31516.1"/>
    </source>
</evidence>
<organism evidence="2 3">
    <name type="scientific">Alloacidobacterium dinghuense</name>
    <dbReference type="NCBI Taxonomy" id="2763107"/>
    <lineage>
        <taxon>Bacteria</taxon>
        <taxon>Pseudomonadati</taxon>
        <taxon>Acidobacteriota</taxon>
        <taxon>Terriglobia</taxon>
        <taxon>Terriglobales</taxon>
        <taxon>Acidobacteriaceae</taxon>
        <taxon>Alloacidobacterium</taxon>
    </lineage>
</organism>
<reference evidence="2 3" key="1">
    <citation type="submission" date="2020-08" db="EMBL/GenBank/DDBJ databases">
        <title>Edaphobacter telluris sp. nov. and Acidobacterium dinghuensis sp. nov., two acidobacteria isolated from forest soil.</title>
        <authorList>
            <person name="Fu J."/>
            <person name="Qiu L."/>
        </authorList>
    </citation>
    <scope>NUCLEOTIDE SEQUENCE [LARGE SCALE GENOMIC DNA]</scope>
    <source>
        <strain evidence="2">4Y35</strain>
    </source>
</reference>
<keyword evidence="3" id="KW-1185">Reference proteome</keyword>
<accession>A0A7G8BG46</accession>
<dbReference type="RefSeq" id="WP_186742211.1">
    <property type="nucleotide sequence ID" value="NZ_CP060394.1"/>
</dbReference>
<dbReference type="PANTHER" id="PTHR41913:SF1">
    <property type="entry name" value="DUF1684 DOMAIN-CONTAINING PROTEIN"/>
    <property type="match status" value="1"/>
</dbReference>
<protein>
    <submittedName>
        <fullName evidence="2">DUF1684 domain-containing protein</fullName>
    </submittedName>
</protein>
<evidence type="ECO:0000313" key="3">
    <source>
        <dbReference type="Proteomes" id="UP000515312"/>
    </source>
</evidence>
<feature type="signal peptide" evidence="1">
    <location>
        <begin position="1"/>
        <end position="23"/>
    </location>
</feature>
<gene>
    <name evidence="2" type="ORF">H7849_20945</name>
</gene>
<dbReference type="AlphaFoldDB" id="A0A7G8BG46"/>
<name>A0A7G8BG46_9BACT</name>
<dbReference type="PANTHER" id="PTHR41913">
    <property type="entry name" value="DUF1684 DOMAIN-CONTAINING PROTEIN"/>
    <property type="match status" value="1"/>
</dbReference>
<feature type="chain" id="PRO_5029004808" evidence="1">
    <location>
        <begin position="24"/>
        <end position="302"/>
    </location>
</feature>
<evidence type="ECO:0000256" key="1">
    <source>
        <dbReference type="SAM" id="SignalP"/>
    </source>
</evidence>
<dbReference type="InterPro" id="IPR012467">
    <property type="entry name" value="DUF1684"/>
</dbReference>
<dbReference type="KEGG" id="adin:H7849_20945"/>
<proteinExistence type="predicted"/>